<comment type="caution">
    <text evidence="2">The sequence shown here is derived from an EMBL/GenBank/DDBJ whole genome shotgun (WGS) entry which is preliminary data.</text>
</comment>
<sequence>MTTTTATIRMLLLLCVSLSQIRLVSMQSTKSAIIPEDGVYIISMVADPQIKTDTILQLNGNDAGFVAYGHEGVTGGLSAALYLKAGTKVSAKLYGGASRLDVSLATKTKSNFVTVRSKGYAWERSHFVHFHHQYNAQGVWKSISPTSHFSVPTSGIYWVMARTNCKKGNHRPQSVMVGDGLFNGYCTDGKAASASGAFYLKAGRKLNIAFNNRVSVTSDTIFSFVRLESNLAAFTAWVAYEAPRETHERISFDGYTPTNYGNLYESDKRMWNIPVAGSYIVAMRGDPNNRPLNIVLYKSGRKHLFTWYNEGGTKSGQAGIFHFKAGEKLVMLDPNGRHMGRETFMSIALLRAA</sequence>
<organism evidence="2 3">
    <name type="scientific">Littorina saxatilis</name>
    <dbReference type="NCBI Taxonomy" id="31220"/>
    <lineage>
        <taxon>Eukaryota</taxon>
        <taxon>Metazoa</taxon>
        <taxon>Spiralia</taxon>
        <taxon>Lophotrochozoa</taxon>
        <taxon>Mollusca</taxon>
        <taxon>Gastropoda</taxon>
        <taxon>Caenogastropoda</taxon>
        <taxon>Littorinimorpha</taxon>
        <taxon>Littorinoidea</taxon>
        <taxon>Littorinidae</taxon>
        <taxon>Littorina</taxon>
    </lineage>
</organism>
<feature type="chain" id="PRO_5042919541" evidence="1">
    <location>
        <begin position="27"/>
        <end position="353"/>
    </location>
</feature>
<protein>
    <submittedName>
        <fullName evidence="2">Uncharacterized protein</fullName>
    </submittedName>
</protein>
<dbReference type="Gene3D" id="2.60.120.40">
    <property type="match status" value="1"/>
</dbReference>
<dbReference type="Proteomes" id="UP001374579">
    <property type="component" value="Unassembled WGS sequence"/>
</dbReference>
<proteinExistence type="predicted"/>
<keyword evidence="3" id="KW-1185">Reference proteome</keyword>
<dbReference type="SUPFAM" id="SSF49842">
    <property type="entry name" value="TNF-like"/>
    <property type="match status" value="1"/>
</dbReference>
<evidence type="ECO:0000256" key="1">
    <source>
        <dbReference type="SAM" id="SignalP"/>
    </source>
</evidence>
<accession>A0AAN9FZA5</accession>
<dbReference type="AlphaFoldDB" id="A0AAN9FZA5"/>
<keyword evidence="1" id="KW-0732">Signal</keyword>
<dbReference type="EMBL" id="JBAMIC010000448">
    <property type="protein sequence ID" value="KAK7089823.1"/>
    <property type="molecule type" value="Genomic_DNA"/>
</dbReference>
<feature type="signal peptide" evidence="1">
    <location>
        <begin position="1"/>
        <end position="26"/>
    </location>
</feature>
<dbReference type="InterPro" id="IPR008983">
    <property type="entry name" value="Tumour_necrosis_fac-like_dom"/>
</dbReference>
<evidence type="ECO:0000313" key="3">
    <source>
        <dbReference type="Proteomes" id="UP001374579"/>
    </source>
</evidence>
<gene>
    <name evidence="2" type="ORF">V1264_025017</name>
</gene>
<name>A0AAN9FZA5_9CAEN</name>
<reference evidence="2 3" key="1">
    <citation type="submission" date="2024-02" db="EMBL/GenBank/DDBJ databases">
        <title>Chromosome-scale genome assembly of the rough periwinkle Littorina saxatilis.</title>
        <authorList>
            <person name="De Jode A."/>
            <person name="Faria R."/>
            <person name="Formenti G."/>
            <person name="Sims Y."/>
            <person name="Smith T.P."/>
            <person name="Tracey A."/>
            <person name="Wood J.M.D."/>
            <person name="Zagrodzka Z.B."/>
            <person name="Johannesson K."/>
            <person name="Butlin R.K."/>
            <person name="Leder E.H."/>
        </authorList>
    </citation>
    <scope>NUCLEOTIDE SEQUENCE [LARGE SCALE GENOMIC DNA]</scope>
    <source>
        <strain evidence="2">Snail1</strain>
        <tissue evidence="2">Muscle</tissue>
    </source>
</reference>
<evidence type="ECO:0000313" key="2">
    <source>
        <dbReference type="EMBL" id="KAK7089823.1"/>
    </source>
</evidence>